<reference evidence="1" key="1">
    <citation type="submission" date="2014-09" db="EMBL/GenBank/DDBJ databases">
        <authorList>
            <person name="Magalhaes I.L.F."/>
            <person name="Oliveira U."/>
            <person name="Santos F.R."/>
            <person name="Vidigal T.H.D.A."/>
            <person name="Brescovit A.D."/>
            <person name="Santos A.J."/>
        </authorList>
    </citation>
    <scope>NUCLEOTIDE SEQUENCE</scope>
    <source>
        <tissue evidence="1">Shoot tissue taken approximately 20 cm above the soil surface</tissue>
    </source>
</reference>
<dbReference type="AlphaFoldDB" id="A0A0A9G288"/>
<evidence type="ECO:0000313" key="1">
    <source>
        <dbReference type="EMBL" id="JAE14773.1"/>
    </source>
</evidence>
<protein>
    <submittedName>
        <fullName evidence="1">Uncharacterized protein</fullName>
    </submittedName>
</protein>
<proteinExistence type="predicted"/>
<accession>A0A0A9G288</accession>
<dbReference type="EMBL" id="GBRH01183123">
    <property type="protein sequence ID" value="JAE14773.1"/>
    <property type="molecule type" value="Transcribed_RNA"/>
</dbReference>
<organism evidence="1">
    <name type="scientific">Arundo donax</name>
    <name type="common">Giant reed</name>
    <name type="synonym">Donax arundinaceus</name>
    <dbReference type="NCBI Taxonomy" id="35708"/>
    <lineage>
        <taxon>Eukaryota</taxon>
        <taxon>Viridiplantae</taxon>
        <taxon>Streptophyta</taxon>
        <taxon>Embryophyta</taxon>
        <taxon>Tracheophyta</taxon>
        <taxon>Spermatophyta</taxon>
        <taxon>Magnoliopsida</taxon>
        <taxon>Liliopsida</taxon>
        <taxon>Poales</taxon>
        <taxon>Poaceae</taxon>
        <taxon>PACMAD clade</taxon>
        <taxon>Arundinoideae</taxon>
        <taxon>Arundineae</taxon>
        <taxon>Arundo</taxon>
    </lineage>
</organism>
<name>A0A0A9G288_ARUDO</name>
<sequence length="22" mass="2595">MAVHIHTHYVLIPQQTPLIFHV</sequence>
<reference evidence="1" key="2">
    <citation type="journal article" date="2015" name="Data Brief">
        <title>Shoot transcriptome of the giant reed, Arundo donax.</title>
        <authorList>
            <person name="Barrero R.A."/>
            <person name="Guerrero F.D."/>
            <person name="Moolhuijzen P."/>
            <person name="Goolsby J.A."/>
            <person name="Tidwell J."/>
            <person name="Bellgard S.E."/>
            <person name="Bellgard M.I."/>
        </authorList>
    </citation>
    <scope>NUCLEOTIDE SEQUENCE</scope>
    <source>
        <tissue evidence="1">Shoot tissue taken approximately 20 cm above the soil surface</tissue>
    </source>
</reference>